<proteinExistence type="predicted"/>
<evidence type="ECO:0000256" key="2">
    <source>
        <dbReference type="ARBA" id="ARBA00023027"/>
    </source>
</evidence>
<reference evidence="5 6" key="1">
    <citation type="journal article" date="2011" name="Biochem. Biophys. Res. Commun.">
        <title>Increased number of Arginine-based salt bridges contributes to the thermotolerance of thermotolerant acetic acid bacteria, Acetobacter tropicalis SKU1100.</title>
        <authorList>
            <person name="Matsutani M."/>
            <person name="Hirakawa H."/>
            <person name="Nishikura M."/>
            <person name="Soemphol W."/>
            <person name="Ali I.A.I."/>
            <person name="Yakushi T."/>
            <person name="Matsushita K."/>
        </authorList>
    </citation>
    <scope>NUCLEOTIDE SEQUENCE [LARGE SCALE GENOMIC DNA]</scope>
    <source>
        <strain evidence="5 6">NBRC 101654</strain>
    </source>
</reference>
<organism evidence="5 6">
    <name type="scientific">Acetobacter tropicalis NBRC 101654</name>
    <dbReference type="NCBI Taxonomy" id="749388"/>
    <lineage>
        <taxon>Bacteria</taxon>
        <taxon>Pseudomonadati</taxon>
        <taxon>Pseudomonadota</taxon>
        <taxon>Alphaproteobacteria</taxon>
        <taxon>Acetobacterales</taxon>
        <taxon>Acetobacteraceae</taxon>
        <taxon>Acetobacter</taxon>
    </lineage>
</organism>
<dbReference type="Gene3D" id="1.10.1040.10">
    <property type="entry name" value="N-(1-d-carboxylethyl)-l-norvaline Dehydrogenase, domain 2"/>
    <property type="match status" value="1"/>
</dbReference>
<evidence type="ECO:0000259" key="4">
    <source>
        <dbReference type="Pfam" id="PF08125"/>
    </source>
</evidence>
<evidence type="ECO:0000259" key="3">
    <source>
        <dbReference type="Pfam" id="PF01232"/>
    </source>
</evidence>
<evidence type="ECO:0000313" key="5">
    <source>
        <dbReference type="EMBL" id="GAA07540.1"/>
    </source>
</evidence>
<gene>
    <name evidence="5" type="ORF">ATPR_0544</name>
</gene>
<dbReference type="GO" id="GO:0016616">
    <property type="term" value="F:oxidoreductase activity, acting on the CH-OH group of donors, NAD or NADP as acceptor"/>
    <property type="evidence" value="ECO:0007669"/>
    <property type="project" value="TreeGrafter"/>
</dbReference>
<dbReference type="Gene3D" id="3.40.50.720">
    <property type="entry name" value="NAD(P)-binding Rossmann-like Domain"/>
    <property type="match status" value="1"/>
</dbReference>
<dbReference type="InterPro" id="IPR050988">
    <property type="entry name" value="Mannitol_DH/Oxidoreductase"/>
</dbReference>
<protein>
    <submittedName>
        <fullName evidence="5">NADPH-dependent L-sorbose reductase</fullName>
    </submittedName>
</protein>
<dbReference type="InterPro" id="IPR013328">
    <property type="entry name" value="6PGD_dom2"/>
</dbReference>
<dbReference type="GO" id="GO:0019594">
    <property type="term" value="P:mannitol metabolic process"/>
    <property type="evidence" value="ECO:0007669"/>
    <property type="project" value="InterPro"/>
</dbReference>
<dbReference type="SUPFAM" id="SSF51735">
    <property type="entry name" value="NAD(P)-binding Rossmann-fold domains"/>
    <property type="match status" value="1"/>
</dbReference>
<dbReference type="InterPro" id="IPR023027">
    <property type="entry name" value="Mannitol_DH_CS"/>
</dbReference>
<feature type="domain" description="Mannitol dehydrogenase C-terminal" evidence="4">
    <location>
        <begin position="313"/>
        <end position="501"/>
    </location>
</feature>
<dbReference type="AlphaFoldDB" id="F7VAZ5"/>
<evidence type="ECO:0000256" key="1">
    <source>
        <dbReference type="ARBA" id="ARBA00023002"/>
    </source>
</evidence>
<dbReference type="PANTHER" id="PTHR43362:SF1">
    <property type="entry name" value="MANNITOL DEHYDROGENASE 2-RELATED"/>
    <property type="match status" value="1"/>
</dbReference>
<dbReference type="PANTHER" id="PTHR43362">
    <property type="entry name" value="MANNITOL DEHYDROGENASE DSF1-RELATED"/>
    <property type="match status" value="1"/>
</dbReference>
<dbReference type="Proteomes" id="UP000004319">
    <property type="component" value="Unassembled WGS sequence"/>
</dbReference>
<dbReference type="InterPro" id="IPR008927">
    <property type="entry name" value="6-PGluconate_DH-like_C_sf"/>
</dbReference>
<dbReference type="Pfam" id="PF01232">
    <property type="entry name" value="Mannitol_dh"/>
    <property type="match status" value="1"/>
</dbReference>
<keyword evidence="2" id="KW-0520">NAD</keyword>
<dbReference type="PRINTS" id="PR00084">
    <property type="entry name" value="MTLDHDRGNASE"/>
</dbReference>
<feature type="domain" description="Mannitol dehydrogenase N-terminal" evidence="3">
    <location>
        <begin position="54"/>
        <end position="305"/>
    </location>
</feature>
<name>F7VAZ5_9PROT</name>
<dbReference type="EMBL" id="BABS01000010">
    <property type="protein sequence ID" value="GAA07540.1"/>
    <property type="molecule type" value="Genomic_DNA"/>
</dbReference>
<evidence type="ECO:0000313" key="6">
    <source>
        <dbReference type="Proteomes" id="UP000004319"/>
    </source>
</evidence>
<dbReference type="InterPro" id="IPR013118">
    <property type="entry name" value="Mannitol_DH_C"/>
</dbReference>
<dbReference type="Pfam" id="PF08125">
    <property type="entry name" value="Mannitol_dh_C"/>
    <property type="match status" value="1"/>
</dbReference>
<comment type="caution">
    <text evidence="5">The sequence shown here is derived from an EMBL/GenBank/DDBJ whole genome shotgun (WGS) entry which is preliminary data.</text>
</comment>
<accession>F7VAZ5</accession>
<dbReference type="InterPro" id="IPR013131">
    <property type="entry name" value="Mannitol_DH_N"/>
</dbReference>
<keyword evidence="1" id="KW-0560">Oxidoreductase</keyword>
<dbReference type="InterPro" id="IPR036291">
    <property type="entry name" value="NAD(P)-bd_dom_sf"/>
</dbReference>
<dbReference type="PROSITE" id="PS00974">
    <property type="entry name" value="MANNITOL_DHGENASE"/>
    <property type="match status" value="1"/>
</dbReference>
<dbReference type="SUPFAM" id="SSF48179">
    <property type="entry name" value="6-phosphogluconate dehydrogenase C-terminal domain-like"/>
    <property type="match status" value="1"/>
</dbReference>
<dbReference type="InterPro" id="IPR000669">
    <property type="entry name" value="Mannitol_DH"/>
</dbReference>
<sequence>MKRDFLPLKQRFHGCHEPAGRAEDSLMELSVKTLGNLPATVVMSDYDRSAVRPGIAHLSVGNFHRAHQAVYVDRVLALPEQGGWGIVGVGLLDTPAEASKAAALQAQDGLYTLTECPADKLDVVRVIKSLVEYVHAPADRAAAIRRLADPAIRVVTMTITEGGYYMDESGQFMHSHPDMVEDLARQVPHSAFGVMAEALRLRREAGVVPFTVLSCDNVPHNGHVARKALVGWAEQRDKDLAGWISQNVAFPSCMVDRITPAVREADIQRLDAASGIEDRAPVYCEDFIQWVVEDTFPSGRPDWEKVGVLFTQDVAPYEQVKLRMLNATHSMMALPGVLMGYRVVSDAMQDASLYALLQQFLGFDAEPLLQAPPGMALQEYGALLLSRFRNKAISDQLVRIASDSASKLPVFIRPTASGVVAQGRDARRIAFLLACFCAYLAGRDEKGAAYDVLEPHLTDEDKKLAFDADPARALEMSVFSGWDLEKSDAFVTQFVEMRQALKAQGVRKTLETGVLA</sequence>